<comment type="caution">
    <text evidence="2">The sequence shown here is derived from an EMBL/GenBank/DDBJ whole genome shotgun (WGS) entry which is preliminary data.</text>
</comment>
<organism evidence="2 3">
    <name type="scientific">Planococcus maitriensis</name>
    <dbReference type="NCBI Taxonomy" id="221799"/>
    <lineage>
        <taxon>Bacteria</taxon>
        <taxon>Bacillati</taxon>
        <taxon>Bacillota</taxon>
        <taxon>Bacilli</taxon>
        <taxon>Bacillales</taxon>
        <taxon>Caryophanaceae</taxon>
        <taxon>Planococcus</taxon>
    </lineage>
</organism>
<dbReference type="EMBL" id="QLZQ01000001">
    <property type="protein sequence ID" value="RAZ69127.1"/>
    <property type="molecule type" value="Genomic_DNA"/>
</dbReference>
<evidence type="ECO:0000313" key="3">
    <source>
        <dbReference type="Proteomes" id="UP000251869"/>
    </source>
</evidence>
<proteinExistence type="predicted"/>
<dbReference type="InterPro" id="IPR029058">
    <property type="entry name" value="AB_hydrolase_fold"/>
</dbReference>
<dbReference type="GO" id="GO:0016787">
    <property type="term" value="F:hydrolase activity"/>
    <property type="evidence" value="ECO:0007669"/>
    <property type="project" value="UniProtKB-KW"/>
</dbReference>
<evidence type="ECO:0000313" key="2">
    <source>
        <dbReference type="EMBL" id="RAZ69127.1"/>
    </source>
</evidence>
<dbReference type="Proteomes" id="UP000251869">
    <property type="component" value="Unassembled WGS sequence"/>
</dbReference>
<dbReference type="Pfam" id="PF12697">
    <property type="entry name" value="Abhydrolase_6"/>
    <property type="match status" value="1"/>
</dbReference>
<feature type="domain" description="AB hydrolase-1" evidence="1">
    <location>
        <begin position="31"/>
        <end position="235"/>
    </location>
</feature>
<protein>
    <submittedName>
        <fullName evidence="2">Alpha/beta hydrolase</fullName>
    </submittedName>
</protein>
<evidence type="ECO:0000259" key="1">
    <source>
        <dbReference type="Pfam" id="PF12697"/>
    </source>
</evidence>
<dbReference type="SUPFAM" id="SSF53474">
    <property type="entry name" value="alpha/beta-Hydrolases"/>
    <property type="match status" value="1"/>
</dbReference>
<reference evidence="2 3" key="1">
    <citation type="submission" date="2018-06" db="EMBL/GenBank/DDBJ databases">
        <title>The draft genome sequences of strains SCU63 and S1.</title>
        <authorList>
            <person name="Gan L."/>
        </authorList>
    </citation>
    <scope>NUCLEOTIDE SEQUENCE [LARGE SCALE GENOMIC DNA]</scope>
    <source>
        <strain evidence="2 3">S1</strain>
    </source>
</reference>
<dbReference type="GO" id="GO:0016020">
    <property type="term" value="C:membrane"/>
    <property type="evidence" value="ECO:0007669"/>
    <property type="project" value="TreeGrafter"/>
</dbReference>
<dbReference type="RefSeq" id="WP_112229789.1">
    <property type="nucleotide sequence ID" value="NZ_QLZQ01000001.1"/>
</dbReference>
<name>A0A365K8Y7_9BACL</name>
<sequence length="255" mass="28628">MTKQWIGQCIDIGGIQLYFEELGESKESPVIVFDSGNGWRTKSWNPIKAEVSAFSRMLVYNRAGLGKSTIDDRPRHSLQNVENLRLLLQKANAKPPYILVGHSFGGLNVRLYASLYPEEVAGVLLLDACHEDQNKLMAPALSPPNQKQYFRQFAVEGTLADFEESLEQVRKHKTLGDMPLTVVTGGNQPVHTPESWAHWMDFQKDLAALSSNSRHVVLENAGHAVHIDNPQAVIEEIHKMLETLKRPAEPLLKEK</sequence>
<dbReference type="Gene3D" id="3.40.50.1820">
    <property type="entry name" value="alpha/beta hydrolase"/>
    <property type="match status" value="1"/>
</dbReference>
<dbReference type="InterPro" id="IPR050266">
    <property type="entry name" value="AB_hydrolase_sf"/>
</dbReference>
<keyword evidence="3" id="KW-1185">Reference proteome</keyword>
<dbReference type="OrthoDB" id="59888at2"/>
<keyword evidence="2" id="KW-0378">Hydrolase</keyword>
<dbReference type="AlphaFoldDB" id="A0A365K8Y7"/>
<gene>
    <name evidence="2" type="ORF">DP119_00215</name>
</gene>
<accession>A0A365K8Y7</accession>
<dbReference type="PANTHER" id="PTHR43798">
    <property type="entry name" value="MONOACYLGLYCEROL LIPASE"/>
    <property type="match status" value="1"/>
</dbReference>
<dbReference type="PANTHER" id="PTHR43798:SF33">
    <property type="entry name" value="HYDROLASE, PUTATIVE (AFU_ORTHOLOGUE AFUA_2G14860)-RELATED"/>
    <property type="match status" value="1"/>
</dbReference>
<dbReference type="InterPro" id="IPR000073">
    <property type="entry name" value="AB_hydrolase_1"/>
</dbReference>